<proteinExistence type="inferred from homology"/>
<evidence type="ECO:0000256" key="8">
    <source>
        <dbReference type="ARBA" id="ARBA00022927"/>
    </source>
</evidence>
<dbReference type="Pfam" id="PF07516">
    <property type="entry name" value="SecA_SW"/>
    <property type="match status" value="1"/>
</dbReference>
<dbReference type="GO" id="GO:0017038">
    <property type="term" value="P:protein import"/>
    <property type="evidence" value="ECO:0007669"/>
    <property type="project" value="InterPro"/>
</dbReference>
<dbReference type="EC" id="7.4.2.8" evidence="12"/>
<comment type="subunit">
    <text evidence="12">Monomer and homodimer. Part of the essential Sec protein translocation apparatus which comprises SecA, SecYEG and auxiliary proteins SecDF. Other proteins may also be involved.</text>
</comment>
<dbReference type="NCBIfam" id="NF006630">
    <property type="entry name" value="PRK09200.1"/>
    <property type="match status" value="1"/>
</dbReference>
<dbReference type="PROSITE" id="PS51192">
    <property type="entry name" value="HELICASE_ATP_BIND_1"/>
    <property type="match status" value="1"/>
</dbReference>
<dbReference type="HAMAP" id="MF_01382">
    <property type="entry name" value="SecA"/>
    <property type="match status" value="1"/>
</dbReference>
<dbReference type="CDD" id="cd18803">
    <property type="entry name" value="SF2_C_secA"/>
    <property type="match status" value="1"/>
</dbReference>
<evidence type="ECO:0000256" key="10">
    <source>
        <dbReference type="ARBA" id="ARBA00023010"/>
    </source>
</evidence>
<dbReference type="GO" id="GO:0005886">
    <property type="term" value="C:plasma membrane"/>
    <property type="evidence" value="ECO:0007669"/>
    <property type="project" value="UniProtKB-SubCell"/>
</dbReference>
<dbReference type="GO" id="GO:0065002">
    <property type="term" value="P:intracellular protein transmembrane transport"/>
    <property type="evidence" value="ECO:0007669"/>
    <property type="project" value="UniProtKB-UniRule"/>
</dbReference>
<dbReference type="GO" id="GO:0031522">
    <property type="term" value="C:cell envelope Sec protein transport complex"/>
    <property type="evidence" value="ECO:0007669"/>
    <property type="project" value="TreeGrafter"/>
</dbReference>
<evidence type="ECO:0000256" key="6">
    <source>
        <dbReference type="ARBA" id="ARBA00022741"/>
    </source>
</evidence>
<dbReference type="SMART" id="SM00958">
    <property type="entry name" value="SecA_PP_bind"/>
    <property type="match status" value="1"/>
</dbReference>
<keyword evidence="9 12" id="KW-1278">Translocase</keyword>
<dbReference type="InterPro" id="IPR011115">
    <property type="entry name" value="SecA_DEAD"/>
</dbReference>
<evidence type="ECO:0000256" key="7">
    <source>
        <dbReference type="ARBA" id="ARBA00022840"/>
    </source>
</evidence>
<comment type="caution">
    <text evidence="16">The sequence shown here is derived from an EMBL/GenBank/DDBJ whole genome shotgun (WGS) entry which is preliminary data.</text>
</comment>
<evidence type="ECO:0000259" key="13">
    <source>
        <dbReference type="PROSITE" id="PS51192"/>
    </source>
</evidence>
<dbReference type="PRINTS" id="PR00906">
    <property type="entry name" value="SECA"/>
</dbReference>
<dbReference type="InterPro" id="IPR000185">
    <property type="entry name" value="SecA"/>
</dbReference>
<dbReference type="RefSeq" id="WP_096591369.1">
    <property type="nucleotide sequence ID" value="NZ_MWRM01000006.1"/>
</dbReference>
<organism evidence="16 17">
    <name type="scientific">Staphylococcus delphini</name>
    <dbReference type="NCBI Taxonomy" id="53344"/>
    <lineage>
        <taxon>Bacteria</taxon>
        <taxon>Bacillati</taxon>
        <taxon>Bacillota</taxon>
        <taxon>Bacilli</taxon>
        <taxon>Bacillales</taxon>
        <taxon>Staphylococcaceae</taxon>
        <taxon>Staphylococcus</taxon>
        <taxon>Staphylococcus intermedius group</taxon>
    </lineage>
</organism>
<dbReference type="Gene3D" id="3.90.1440.10">
    <property type="entry name" value="SecA, preprotein cross-linking domain"/>
    <property type="match status" value="1"/>
</dbReference>
<comment type="subcellular location">
    <subcellularLocation>
        <location evidence="12">Cell membrane</location>
        <topology evidence="12">Peripheral membrane protein</topology>
        <orientation evidence="12">Cytoplasmic side</orientation>
    </subcellularLocation>
    <subcellularLocation>
        <location evidence="12">Cytoplasm</location>
    </subcellularLocation>
    <subcellularLocation>
        <location evidence="1">Membrane</location>
        <topology evidence="1">Peripheral membrane protein</topology>
    </subcellularLocation>
    <text evidence="12">Distribution is 50-50.</text>
</comment>
<keyword evidence="4 12" id="KW-1003">Cell membrane</keyword>
<dbReference type="PROSITE" id="PS51196">
    <property type="entry name" value="SECA_MOTOR_DEAD"/>
    <property type="match status" value="1"/>
</dbReference>
<accession>A0A2A4GZP7</accession>
<dbReference type="Pfam" id="PF21090">
    <property type="entry name" value="P-loop_SecA"/>
    <property type="match status" value="2"/>
</dbReference>
<evidence type="ECO:0000256" key="4">
    <source>
        <dbReference type="ARBA" id="ARBA00022475"/>
    </source>
</evidence>
<dbReference type="Gene3D" id="3.40.50.300">
    <property type="entry name" value="P-loop containing nucleotide triphosphate hydrolases"/>
    <property type="match status" value="2"/>
</dbReference>
<dbReference type="InterPro" id="IPR014001">
    <property type="entry name" value="Helicase_ATP-bd"/>
</dbReference>
<evidence type="ECO:0000256" key="2">
    <source>
        <dbReference type="ARBA" id="ARBA00007650"/>
    </source>
</evidence>
<evidence type="ECO:0000313" key="16">
    <source>
        <dbReference type="EMBL" id="PCF56781.1"/>
    </source>
</evidence>
<dbReference type="PANTHER" id="PTHR30612">
    <property type="entry name" value="SECA INNER MEMBRANE COMPONENT OF SEC PROTEIN SECRETION SYSTEM"/>
    <property type="match status" value="1"/>
</dbReference>
<feature type="binding site" evidence="12">
    <location>
        <position position="496"/>
    </location>
    <ligand>
        <name>ATP</name>
        <dbReference type="ChEBI" id="CHEBI:30616"/>
    </ligand>
</feature>
<evidence type="ECO:0000256" key="9">
    <source>
        <dbReference type="ARBA" id="ARBA00022967"/>
    </source>
</evidence>
<dbReference type="NCBIfam" id="TIGR03714">
    <property type="entry name" value="secA2"/>
    <property type="match status" value="1"/>
</dbReference>
<dbReference type="EMBL" id="MWUU01000002">
    <property type="protein sequence ID" value="PCF56781.1"/>
    <property type="molecule type" value="Genomic_DNA"/>
</dbReference>
<dbReference type="InterPro" id="IPR022490">
    <property type="entry name" value="SecA2"/>
</dbReference>
<feature type="domain" description="SecA family profile" evidence="15">
    <location>
        <begin position="1"/>
        <end position="573"/>
    </location>
</feature>
<dbReference type="SUPFAM" id="SSF81767">
    <property type="entry name" value="Pre-protein crosslinking domain of SecA"/>
    <property type="match status" value="1"/>
</dbReference>
<dbReference type="GO" id="GO:0043952">
    <property type="term" value="P:protein transport by the Sec complex"/>
    <property type="evidence" value="ECO:0007669"/>
    <property type="project" value="TreeGrafter"/>
</dbReference>
<protein>
    <recommendedName>
        <fullName evidence="12">Protein translocase subunit SecA</fullName>
        <ecNumber evidence="12">7.4.2.8</ecNumber>
    </recommendedName>
</protein>
<dbReference type="InterPro" id="IPR011130">
    <property type="entry name" value="SecA_preprotein_X-link_dom"/>
</dbReference>
<sequence>MRFNFNRTINRMRLKQLTQTLHKVNRYREMMAEYSDAELQQKTTMFKQQLRNGEATLTDLLPEAYAVVREASRRVLGMYHKDVQVLGAIVMHQGNIAEMQTGEGKTLTATMPLYLNALTGKSVFLITTNDYLAVRDYLEMKPLYHWLGLSASLGFVENAENPVNNTEKQRLYQHDIIYTTNGHLGFDYLIDNLADTLESKFLPELHYAIIDEVDSIILDTAQTPLVISGAPRVQSNLFVPVKAFVATLREGKDFKMRKTQREIWLTEQGIEKANVYFNVPNLYDKAYVDLVHTINLSLRATYVLDVNLDYIVLDGEIMLIDRITGRMLPGTKMQAGLNQALEAKENLEISNDMRVMATITFQNLFMQFDRFSGMTATGKLAEKEFFELYSKIVVQIPTARPVIREDFPDRVFANMHDKNDAILAEVQALYAEQRPVLLITRTAEAAEYFSDALFNLHIPNNLLIAQNVAKESQMIAEAGQLSAVTVATSMAGRGTDIKLAPEVYALGGLTVLVHEHMENSRIDKQLRGRAGRQGDPGRSQIFISLDDDLVERWSDAALTQNDRFMSEHHPHLSESVLFRNKVKRIVTKSQRVAEEQGMKLRAAANEFEKSISVQRQLIYRERNRILESEQLASFNFEQLARDVFRHHFKTSGTVTALDIAQYIYQNVSFSAVDVEIDNTTSNVDAIVALLMGQFKQQFEKNKQKINNDALFQQFLRKTVLKAIDTAWIEQVDYLQQLKANVNQRQKGQRNAMFEYHKVSLESFNQMVWEIKHRIIRNICLSMMDQQQNGHVTIHFP</sequence>
<dbReference type="SUPFAM" id="SSF52540">
    <property type="entry name" value="P-loop containing nucleoside triphosphate hydrolases"/>
    <property type="match status" value="2"/>
</dbReference>
<evidence type="ECO:0000256" key="12">
    <source>
        <dbReference type="HAMAP-Rule" id="MF_01382"/>
    </source>
</evidence>
<keyword evidence="10 12" id="KW-0811">Translocation</keyword>
<evidence type="ECO:0000256" key="1">
    <source>
        <dbReference type="ARBA" id="ARBA00004170"/>
    </source>
</evidence>
<dbReference type="Gene3D" id="1.10.3060.10">
    <property type="entry name" value="Helical scaffold and wing domains of SecA"/>
    <property type="match status" value="1"/>
</dbReference>
<keyword evidence="11 12" id="KW-0472">Membrane</keyword>
<dbReference type="InterPro" id="IPR001650">
    <property type="entry name" value="Helicase_C-like"/>
</dbReference>
<dbReference type="InterPro" id="IPR036670">
    <property type="entry name" value="SecA_X-link_sf"/>
</dbReference>
<feature type="domain" description="Helicase C-terminal" evidence="14">
    <location>
        <begin position="425"/>
        <end position="576"/>
    </location>
</feature>
<keyword evidence="3 12" id="KW-0813">Transport</keyword>
<dbReference type="AlphaFoldDB" id="A0A2A4GZP7"/>
<gene>
    <name evidence="12" type="primary">secA</name>
    <name evidence="16" type="ORF">B5C08_01735</name>
</gene>
<keyword evidence="6 12" id="KW-0547">Nucleotide-binding</keyword>
<dbReference type="GO" id="GO:0005829">
    <property type="term" value="C:cytosol"/>
    <property type="evidence" value="ECO:0007669"/>
    <property type="project" value="TreeGrafter"/>
</dbReference>
<dbReference type="Proteomes" id="UP000218335">
    <property type="component" value="Unassembled WGS sequence"/>
</dbReference>
<dbReference type="CDD" id="cd17928">
    <property type="entry name" value="DEXDc_SecA"/>
    <property type="match status" value="1"/>
</dbReference>
<dbReference type="InterPro" id="IPR036266">
    <property type="entry name" value="SecA_Wing/Scaffold_sf"/>
</dbReference>
<dbReference type="InterPro" id="IPR014018">
    <property type="entry name" value="SecA_motor_DEAD"/>
</dbReference>
<keyword evidence="5 12" id="KW-0963">Cytoplasm</keyword>
<dbReference type="GO" id="GO:0006605">
    <property type="term" value="P:protein targeting"/>
    <property type="evidence" value="ECO:0007669"/>
    <property type="project" value="UniProtKB-UniRule"/>
</dbReference>
<dbReference type="GO" id="GO:0008564">
    <property type="term" value="F:protein-exporting ATPase activity"/>
    <property type="evidence" value="ECO:0007669"/>
    <property type="project" value="UniProtKB-EC"/>
</dbReference>
<feature type="domain" description="Helicase ATP-binding" evidence="13">
    <location>
        <begin position="86"/>
        <end position="266"/>
    </location>
</feature>
<evidence type="ECO:0000259" key="14">
    <source>
        <dbReference type="PROSITE" id="PS51194"/>
    </source>
</evidence>
<dbReference type="InterPro" id="IPR027417">
    <property type="entry name" value="P-loop_NTPase"/>
</dbReference>
<dbReference type="PROSITE" id="PS51194">
    <property type="entry name" value="HELICASE_CTER"/>
    <property type="match status" value="1"/>
</dbReference>
<evidence type="ECO:0000256" key="3">
    <source>
        <dbReference type="ARBA" id="ARBA00022448"/>
    </source>
</evidence>
<keyword evidence="7 12" id="KW-0067">ATP-binding</keyword>
<keyword evidence="8 12" id="KW-0653">Protein transport</keyword>
<comment type="catalytic activity">
    <reaction evidence="12">
        <text>ATP + H2O + cellular proteinSide 1 = ADP + phosphate + cellular proteinSide 2.</text>
        <dbReference type="EC" id="7.4.2.8"/>
    </reaction>
</comment>
<feature type="binding site" evidence="12">
    <location>
        <begin position="102"/>
        <end position="106"/>
    </location>
    <ligand>
        <name>ATP</name>
        <dbReference type="ChEBI" id="CHEBI:30616"/>
    </ligand>
</feature>
<evidence type="ECO:0000313" key="17">
    <source>
        <dbReference type="Proteomes" id="UP000218335"/>
    </source>
</evidence>
<dbReference type="GO" id="GO:0005524">
    <property type="term" value="F:ATP binding"/>
    <property type="evidence" value="ECO:0007669"/>
    <property type="project" value="UniProtKB-UniRule"/>
</dbReference>
<evidence type="ECO:0000256" key="5">
    <source>
        <dbReference type="ARBA" id="ARBA00022490"/>
    </source>
</evidence>
<evidence type="ECO:0000259" key="15">
    <source>
        <dbReference type="PROSITE" id="PS51196"/>
    </source>
</evidence>
<dbReference type="InterPro" id="IPR011116">
    <property type="entry name" value="SecA_Wing/Scaffold"/>
</dbReference>
<dbReference type="PANTHER" id="PTHR30612:SF0">
    <property type="entry name" value="CHLOROPLAST PROTEIN-TRANSPORTING ATPASE"/>
    <property type="match status" value="1"/>
</dbReference>
<dbReference type="FunFam" id="3.40.50.300:FF:000429">
    <property type="entry name" value="Preprotein translocase subunit SecA"/>
    <property type="match status" value="1"/>
</dbReference>
<reference evidence="16 17" key="1">
    <citation type="journal article" date="2017" name="PLoS ONE">
        <title>Development of a real-time PCR for detection of Staphylococcus pseudintermedius using a novel automated comparison of whole-genome sequences.</title>
        <authorList>
            <person name="Verstappen K.M."/>
            <person name="Huijbregts L."/>
            <person name="Spaninks M."/>
            <person name="Wagenaar J.A."/>
            <person name="Fluit A.C."/>
            <person name="Duim B."/>
        </authorList>
    </citation>
    <scope>NUCLEOTIDE SEQUENCE [LARGE SCALE GENOMIC DNA]</scope>
    <source>
        <strain evidence="16 17">215070706401-1</strain>
    </source>
</reference>
<feature type="binding site" evidence="12">
    <location>
        <position position="84"/>
    </location>
    <ligand>
        <name>ATP</name>
        <dbReference type="ChEBI" id="CHEBI:30616"/>
    </ligand>
</feature>
<dbReference type="Pfam" id="PF07517">
    <property type="entry name" value="SecA_DEAD"/>
    <property type="match status" value="1"/>
</dbReference>
<name>A0A2A4GZP7_9STAP</name>
<dbReference type="Pfam" id="PF01043">
    <property type="entry name" value="SecA_PP_bind"/>
    <property type="match status" value="1"/>
</dbReference>
<evidence type="ECO:0000256" key="11">
    <source>
        <dbReference type="ARBA" id="ARBA00023136"/>
    </source>
</evidence>
<dbReference type="InterPro" id="IPR044722">
    <property type="entry name" value="SecA_SF2_C"/>
</dbReference>
<comment type="function">
    <text evidence="12">Part of the Sec protein translocase complex. Interacts with the SecYEG preprotein conducting channel. Has a central role in coupling the hydrolysis of ATP to the transfer of proteins into and across the cell membrane, serving as an ATP-driven molecular motor driving the stepwise translocation of polypeptide chains across the membrane.</text>
</comment>
<dbReference type="SMART" id="SM00957">
    <property type="entry name" value="SecA_DEAD"/>
    <property type="match status" value="1"/>
</dbReference>
<dbReference type="SUPFAM" id="SSF81886">
    <property type="entry name" value="Helical scaffold and wing domains of SecA"/>
    <property type="match status" value="1"/>
</dbReference>
<comment type="similarity">
    <text evidence="2 12">Belongs to the SecA family.</text>
</comment>